<organism evidence="2 3">
    <name type="scientific">Ammoniphilus resinae</name>
    <dbReference type="NCBI Taxonomy" id="861532"/>
    <lineage>
        <taxon>Bacteria</taxon>
        <taxon>Bacillati</taxon>
        <taxon>Bacillota</taxon>
        <taxon>Bacilli</taxon>
        <taxon>Bacillales</taxon>
        <taxon>Paenibacillaceae</taxon>
        <taxon>Aneurinibacillus group</taxon>
        <taxon>Ammoniphilus</taxon>
    </lineage>
</organism>
<feature type="domain" description="TyrR-like helix-turn-helix" evidence="1">
    <location>
        <begin position="36"/>
        <end position="82"/>
    </location>
</feature>
<evidence type="ECO:0000313" key="3">
    <source>
        <dbReference type="Proteomes" id="UP001519343"/>
    </source>
</evidence>
<accession>A0ABS4GSM4</accession>
<dbReference type="EMBL" id="JAGGKT010000010">
    <property type="protein sequence ID" value="MBP1933254.1"/>
    <property type="molecule type" value="Genomic_DNA"/>
</dbReference>
<dbReference type="Proteomes" id="UP001519343">
    <property type="component" value="Unassembled WGS sequence"/>
</dbReference>
<dbReference type="InterPro" id="IPR009057">
    <property type="entry name" value="Homeodomain-like_sf"/>
</dbReference>
<reference evidence="2 3" key="1">
    <citation type="submission" date="2021-03" db="EMBL/GenBank/DDBJ databases">
        <title>Genomic Encyclopedia of Type Strains, Phase IV (KMG-IV): sequencing the most valuable type-strain genomes for metagenomic binning, comparative biology and taxonomic classification.</title>
        <authorList>
            <person name="Goeker M."/>
        </authorList>
    </citation>
    <scope>NUCLEOTIDE SEQUENCE [LARGE SCALE GENOMIC DNA]</scope>
    <source>
        <strain evidence="2 3">DSM 24738</strain>
    </source>
</reference>
<sequence>MLQRQRLIIMNDGIIDADSLPENIRSFSRSLLHINNLKEATAEFEKHFISQKLKSVHSIEELSSILGVHRTTLVRKMIRYNIIRDSP</sequence>
<keyword evidence="3" id="KW-1185">Reference proteome</keyword>
<dbReference type="Gene3D" id="1.10.10.60">
    <property type="entry name" value="Homeodomain-like"/>
    <property type="match status" value="1"/>
</dbReference>
<evidence type="ECO:0000259" key="1">
    <source>
        <dbReference type="Pfam" id="PF18024"/>
    </source>
</evidence>
<protein>
    <submittedName>
        <fullName evidence="2">Transcriptional regulator with PAS, ATPase and Fis domain</fullName>
    </submittedName>
</protein>
<comment type="caution">
    <text evidence="2">The sequence shown here is derived from an EMBL/GenBank/DDBJ whole genome shotgun (WGS) entry which is preliminary data.</text>
</comment>
<gene>
    <name evidence="2" type="ORF">J2Z37_003267</name>
</gene>
<dbReference type="SUPFAM" id="SSF46689">
    <property type="entry name" value="Homeodomain-like"/>
    <property type="match status" value="1"/>
</dbReference>
<dbReference type="Pfam" id="PF18024">
    <property type="entry name" value="HTH_50"/>
    <property type="match status" value="1"/>
</dbReference>
<dbReference type="InterPro" id="IPR030828">
    <property type="entry name" value="HTH_TyrR"/>
</dbReference>
<name>A0ABS4GSM4_9BACL</name>
<evidence type="ECO:0000313" key="2">
    <source>
        <dbReference type="EMBL" id="MBP1933254.1"/>
    </source>
</evidence>
<proteinExistence type="predicted"/>